<dbReference type="GO" id="GO:0015920">
    <property type="term" value="P:lipopolysaccharide transport"/>
    <property type="evidence" value="ECO:0007669"/>
    <property type="project" value="TreeGrafter"/>
</dbReference>
<dbReference type="HOGENOM" id="CLU_796677_0_0_6"/>
<feature type="transmembrane region" description="Helical" evidence="9">
    <location>
        <begin position="268"/>
        <end position="287"/>
    </location>
</feature>
<evidence type="ECO:0000256" key="6">
    <source>
        <dbReference type="ARBA" id="ARBA00022989"/>
    </source>
</evidence>
<evidence type="ECO:0000256" key="3">
    <source>
        <dbReference type="ARBA" id="ARBA00007725"/>
    </source>
</evidence>
<keyword evidence="4" id="KW-1003">Cell membrane</keyword>
<dbReference type="InterPro" id="IPR005495">
    <property type="entry name" value="LptG/LptF_permease"/>
</dbReference>
<gene>
    <name evidence="10" type="ORF">NT02SARS_0253</name>
</gene>
<evidence type="ECO:0000313" key="11">
    <source>
        <dbReference type="Proteomes" id="UP000010116"/>
    </source>
</evidence>
<feature type="transmembrane region" description="Helical" evidence="9">
    <location>
        <begin position="98"/>
        <end position="116"/>
    </location>
</feature>
<feature type="transmembrane region" description="Helical" evidence="9">
    <location>
        <begin position="323"/>
        <end position="343"/>
    </location>
</feature>
<evidence type="ECO:0000313" key="10">
    <source>
        <dbReference type="EMBL" id="EJP73386.1"/>
    </source>
</evidence>
<evidence type="ECO:0000256" key="1">
    <source>
        <dbReference type="ARBA" id="ARBA00002265"/>
    </source>
</evidence>
<comment type="subcellular location">
    <subcellularLocation>
        <location evidence="2">Cell membrane</location>
        <topology evidence="2">Multi-pass membrane protein</topology>
    </subcellularLocation>
</comment>
<evidence type="ECO:0000256" key="9">
    <source>
        <dbReference type="SAM" id="Phobius"/>
    </source>
</evidence>
<comment type="similarity">
    <text evidence="3">Belongs to the LptF/LptG family.</text>
</comment>
<evidence type="ECO:0000256" key="7">
    <source>
        <dbReference type="ARBA" id="ARBA00023136"/>
    </source>
</evidence>
<proteinExistence type="inferred from homology"/>
<evidence type="ECO:0000256" key="8">
    <source>
        <dbReference type="ARBA" id="ARBA00026081"/>
    </source>
</evidence>
<accession>J5KN62</accession>
<evidence type="ECO:0000256" key="2">
    <source>
        <dbReference type="ARBA" id="ARBA00004651"/>
    </source>
</evidence>
<name>J5KN62_9GAMM</name>
<sequence length="348" mass="39700">MKIFLAYILKRSFMLTMAVLFFFLLLDSVFSIISELEDVTEAYTFIEILKYILSSAPSRSIEFIEGACLLGFMLSLMFAQKEGNLNVLRSSGISPLKITTINALAPLLLSVILLFLNEMYFLDLKNNAYIDKSNLKSNQATTNEVIWYEDNNNFLSFEEKVNDILFNTTIINVDESGLNYILKANQLSINEKNEVFISDSSRINYIYGSNLDTNFSIKLPSLIKISYKDIQNLTLVELVEYKNLERITANKKDDLFFSHISKNLYEKFFMPFSILALCIFFGSFVYGSLRNSTSSYIIVTSVAGAFVYNLIQDFTMSYSISYNLVQIYGVLLPGFIIFIAGIVRLNKT</sequence>
<dbReference type="PANTHER" id="PTHR33529:SF6">
    <property type="entry name" value="YJGP_YJGQ FAMILY PERMEASE"/>
    <property type="match status" value="1"/>
</dbReference>
<comment type="function">
    <text evidence="1">Part of the ABC transporter complex LptBFG involved in the translocation of lipopolysaccharide (LPS) from the inner membrane to the outer membrane.</text>
</comment>
<evidence type="ECO:0000256" key="4">
    <source>
        <dbReference type="ARBA" id="ARBA00022475"/>
    </source>
</evidence>
<keyword evidence="7 9" id="KW-0472">Membrane</keyword>
<keyword evidence="5 9" id="KW-0812">Transmembrane</keyword>
<dbReference type="Pfam" id="PF03739">
    <property type="entry name" value="LptF_LptG"/>
    <property type="match status" value="1"/>
</dbReference>
<protein>
    <submittedName>
        <fullName evidence="10">Permease, YjgP/YjgQ family</fullName>
    </submittedName>
</protein>
<organism evidence="10 11">
    <name type="scientific">SAR86 cluster bacterium SAR86B</name>
    <dbReference type="NCBI Taxonomy" id="1123867"/>
    <lineage>
        <taxon>Bacteria</taxon>
        <taxon>Pseudomonadati</taxon>
        <taxon>Pseudomonadota</taxon>
        <taxon>Gammaproteobacteria</taxon>
        <taxon>SAR86 cluster</taxon>
    </lineage>
</organism>
<dbReference type="GO" id="GO:0043190">
    <property type="term" value="C:ATP-binding cassette (ABC) transporter complex"/>
    <property type="evidence" value="ECO:0007669"/>
    <property type="project" value="TreeGrafter"/>
</dbReference>
<dbReference type="Proteomes" id="UP000010116">
    <property type="component" value="Unassembled WGS sequence"/>
</dbReference>
<dbReference type="EMBL" id="JH611165">
    <property type="protein sequence ID" value="EJP73386.1"/>
    <property type="molecule type" value="Genomic_DNA"/>
</dbReference>
<comment type="subunit">
    <text evidence="8">Component of the lipopolysaccharide transport and assembly complex. The LptBFG transporter is composed of two ATP-binding proteins (LptB) and two transmembrane proteins (LptF and LptG).</text>
</comment>
<reference evidence="10 11" key="1">
    <citation type="journal article" date="2012" name="ISME J.">
        <title>Genomic insights to SAR86, an abundant and uncultivated marine bacterial lineage.</title>
        <authorList>
            <person name="Dupont C.L."/>
            <person name="Rusch D.B."/>
            <person name="Yooseph S."/>
            <person name="Lombardo M.J."/>
            <person name="Richter R.A."/>
            <person name="Valas R."/>
            <person name="Novotny M."/>
            <person name="Yee-Greenbaum J."/>
            <person name="Selengut J.D."/>
            <person name="Haft D.H."/>
            <person name="Halpern A.L."/>
            <person name="Lasken R.S."/>
            <person name="Nealson K."/>
            <person name="Friedman R."/>
            <person name="Venter J.C."/>
        </authorList>
    </citation>
    <scope>NUCLEOTIDE SEQUENCE [LARGE SCALE GENOMIC DNA]</scope>
</reference>
<feature type="transmembrane region" description="Helical" evidence="9">
    <location>
        <begin position="293"/>
        <end position="311"/>
    </location>
</feature>
<dbReference type="AlphaFoldDB" id="J5KN62"/>
<evidence type="ECO:0000256" key="5">
    <source>
        <dbReference type="ARBA" id="ARBA00022692"/>
    </source>
</evidence>
<dbReference type="PANTHER" id="PTHR33529">
    <property type="entry name" value="SLR0882 PROTEIN-RELATED"/>
    <property type="match status" value="1"/>
</dbReference>
<keyword evidence="6 9" id="KW-1133">Transmembrane helix</keyword>